<dbReference type="FunFam" id="3.40.50.300:FF:000382">
    <property type="entry name" value="Lon protease homolog 2, peroxisomal"/>
    <property type="match status" value="1"/>
</dbReference>
<evidence type="ECO:0000256" key="14">
    <source>
        <dbReference type="RuleBase" id="RU000591"/>
    </source>
</evidence>
<dbReference type="InterPro" id="IPR015947">
    <property type="entry name" value="PUA-like_sf"/>
</dbReference>
<evidence type="ECO:0000259" key="15">
    <source>
        <dbReference type="PROSITE" id="PS51786"/>
    </source>
</evidence>
<dbReference type="GO" id="GO:0005524">
    <property type="term" value="F:ATP binding"/>
    <property type="evidence" value="ECO:0007669"/>
    <property type="project" value="UniProtKB-UniRule"/>
</dbReference>
<dbReference type="Gene3D" id="1.20.58.1480">
    <property type="match status" value="1"/>
</dbReference>
<dbReference type="Gene3D" id="3.40.50.300">
    <property type="entry name" value="P-loop containing nucleotide triphosphate hydrolases"/>
    <property type="match status" value="1"/>
</dbReference>
<comment type="induction">
    <text evidence="9">By heat shock.</text>
</comment>
<proteinExistence type="evidence at transcript level"/>
<evidence type="ECO:0000256" key="2">
    <source>
        <dbReference type="ARBA" id="ARBA00022490"/>
    </source>
</evidence>
<dbReference type="InterPro" id="IPR054594">
    <property type="entry name" value="Lon_lid"/>
</dbReference>
<evidence type="ECO:0000313" key="18">
    <source>
        <dbReference type="Proteomes" id="UP000757890"/>
    </source>
</evidence>
<dbReference type="SUPFAM" id="SSF52540">
    <property type="entry name" value="P-loop containing nucleoside triphosphate hydrolases"/>
    <property type="match status" value="1"/>
</dbReference>
<dbReference type="Gene3D" id="1.10.8.60">
    <property type="match status" value="1"/>
</dbReference>
<dbReference type="PROSITE" id="PS01046">
    <property type="entry name" value="LON_SER"/>
    <property type="match status" value="1"/>
</dbReference>
<dbReference type="GO" id="GO:0043565">
    <property type="term" value="F:sequence-specific DNA binding"/>
    <property type="evidence" value="ECO:0007669"/>
    <property type="project" value="UniProtKB-UniRule"/>
</dbReference>
<dbReference type="GO" id="GO:0005737">
    <property type="term" value="C:cytoplasm"/>
    <property type="evidence" value="ECO:0007669"/>
    <property type="project" value="UniProtKB-SubCell"/>
</dbReference>
<evidence type="ECO:0000256" key="9">
    <source>
        <dbReference type="HAMAP-Rule" id="MF_01973"/>
    </source>
</evidence>
<dbReference type="InterPro" id="IPR003959">
    <property type="entry name" value="ATPase_AAA_core"/>
</dbReference>
<evidence type="ECO:0000256" key="7">
    <source>
        <dbReference type="ARBA" id="ARBA00022840"/>
    </source>
</evidence>
<dbReference type="SMART" id="SM00464">
    <property type="entry name" value="LON"/>
    <property type="match status" value="1"/>
</dbReference>
<gene>
    <name evidence="9 17" type="primary">lon</name>
    <name evidence="17" type="ORF">HXL70_08090</name>
</gene>
<dbReference type="GO" id="GO:0016887">
    <property type="term" value="F:ATP hydrolysis activity"/>
    <property type="evidence" value="ECO:0007669"/>
    <property type="project" value="UniProtKB-UniRule"/>
</dbReference>
<dbReference type="PROSITE" id="PS51787">
    <property type="entry name" value="LON_N"/>
    <property type="match status" value="1"/>
</dbReference>
<dbReference type="InterPro" id="IPR014721">
    <property type="entry name" value="Ribsml_uS5_D2-typ_fold_subgr"/>
</dbReference>
<comment type="caution">
    <text evidence="17">The sequence shown here is derived from an EMBL/GenBank/DDBJ whole genome shotgun (WGS) entry which is preliminary data.</text>
</comment>
<dbReference type="PRINTS" id="PR00830">
    <property type="entry name" value="ENDOLAPTASE"/>
</dbReference>
<dbReference type="Pfam" id="PF22667">
    <property type="entry name" value="Lon_lid"/>
    <property type="match status" value="1"/>
</dbReference>
<dbReference type="Pfam" id="PF00004">
    <property type="entry name" value="AAA"/>
    <property type="match status" value="1"/>
</dbReference>
<comment type="function">
    <text evidence="9">ATP-dependent serine protease that mediates the selective degradation of mutant and abnormal proteins as well as certain short-lived regulatory proteins. Required for cellular homeostasis and for survival from DNA damage and developmental changes induced by stress. Degrades polypeptides processively to yield small peptide fragments that are 5 to 10 amino acids long. Binds to DNA in a double-stranded, site-specific manner.</text>
</comment>
<dbReference type="GO" id="GO:0004176">
    <property type="term" value="F:ATP-dependent peptidase activity"/>
    <property type="evidence" value="ECO:0007669"/>
    <property type="project" value="UniProtKB-UniRule"/>
</dbReference>
<dbReference type="InterPro" id="IPR003111">
    <property type="entry name" value="Lon_prtase_N"/>
</dbReference>
<dbReference type="CDD" id="cd19500">
    <property type="entry name" value="RecA-like_Lon"/>
    <property type="match status" value="1"/>
</dbReference>
<dbReference type="InterPro" id="IPR003593">
    <property type="entry name" value="AAA+_ATPase"/>
</dbReference>
<dbReference type="Gene3D" id="2.30.130.40">
    <property type="entry name" value="LON domain-like"/>
    <property type="match status" value="1"/>
</dbReference>
<comment type="catalytic activity">
    <reaction evidence="9 10 13">
        <text>Hydrolysis of proteins in presence of ATP.</text>
        <dbReference type="EC" id="3.4.21.53"/>
    </reaction>
</comment>
<evidence type="ECO:0000256" key="11">
    <source>
        <dbReference type="PIRSR" id="PIRSR001174-1"/>
    </source>
</evidence>
<dbReference type="GO" id="GO:0034605">
    <property type="term" value="P:cellular response to heat"/>
    <property type="evidence" value="ECO:0007669"/>
    <property type="project" value="UniProtKB-UniRule"/>
</dbReference>
<dbReference type="Gene3D" id="3.30.230.10">
    <property type="match status" value="1"/>
</dbReference>
<sequence length="779" mass="87401">MNENTDIGDAAVLTLPVVALRDIIVFPHMTVNLDIGRKESIEAVRAAGRSDRYLAMIMQRDGKVEVPQEEDLYSFGTVVKVKQMLQLPGGLIRIQAEGISRIRVHSVLRKENCLVSQVEDVPEIEPSDALRGEAYRRALLKSFFEWIHNAQQNLSDEQMEQLKASDTPGYTADFISTQMPISPARRQAVLEENDVMERLVLIRQFLDEEIQIGRLEAEINGEVRSRMEKEQRDYYLRQKIKSIHDRLGDEISQDAEAEEYRQKLEKSGIPDEYKKKLEKEIAHLATMPPMMAETTVARNYLEWIFSLPWKEESKDLLDLKKAAKLLDEDHYGLAKIKERILEYLAVRILAPEAKAPIICFVGPPGVGKTSFARSIARALDKKFARISLGGIHDEAEIRGHRRTYIGSMPGRFIEAIAHAKTKNPLLLLDEIDKVGSDFRGDPASALLEALDPEQNKAFHDNYIDIPFDLSKVFFVATANTVSTIPAALLDRMELIELSGYTEEEKVQIAKKYLIPRQRERNGLKTADLHFTDALLRKIIRSYTREAGVRELERTIGALCRKVGKKIVLADKTIPPLSARTLEEYLGPVKFLPLAEEHESQVGRVNGLAWTAAGGEVLDTEAITIKGKGNLILTGQLGDVMKESAETAYTYIRSRAKELGLVENFYETLDTHIHLPEGAVPKDGPSAGITMATAMASAYTGRKVRGDTAMTGEITLTGEVLPIGGVKEKVLAASQFGIRQILLPEKNKRDMEEIPQSVRKKLEFIYVKNVDDVLAHALMK</sequence>
<keyword evidence="4 9" id="KW-0547">Nucleotide-binding</keyword>
<evidence type="ECO:0000256" key="6">
    <source>
        <dbReference type="ARBA" id="ARBA00022825"/>
    </source>
</evidence>
<keyword evidence="5 9" id="KW-0378">Hydrolase</keyword>
<dbReference type="EMBL" id="JABZMK010000077">
    <property type="protein sequence ID" value="MBF1129982.1"/>
    <property type="molecule type" value="Genomic_DNA"/>
</dbReference>
<evidence type="ECO:0000256" key="13">
    <source>
        <dbReference type="PROSITE-ProRule" id="PRU01122"/>
    </source>
</evidence>
<protein>
    <recommendedName>
        <fullName evidence="9 10">Lon protease</fullName>
        <ecNumber evidence="9 10">3.4.21.53</ecNumber>
    </recommendedName>
    <alternativeName>
        <fullName evidence="9">ATP-dependent protease La</fullName>
    </alternativeName>
</protein>
<accession>A0A930B998</accession>
<feature type="binding site" evidence="9 12">
    <location>
        <begin position="362"/>
        <end position="369"/>
    </location>
    <ligand>
        <name>ATP</name>
        <dbReference type="ChEBI" id="CHEBI:30616"/>
    </ligand>
</feature>
<evidence type="ECO:0000256" key="4">
    <source>
        <dbReference type="ARBA" id="ARBA00022741"/>
    </source>
</evidence>
<evidence type="ECO:0000256" key="10">
    <source>
        <dbReference type="PIRNR" id="PIRNR001174"/>
    </source>
</evidence>
<dbReference type="PANTHER" id="PTHR10046">
    <property type="entry name" value="ATP DEPENDENT LON PROTEASE FAMILY MEMBER"/>
    <property type="match status" value="1"/>
</dbReference>
<dbReference type="InterPro" id="IPR046336">
    <property type="entry name" value="Lon_prtase_N_sf"/>
</dbReference>
<dbReference type="SUPFAM" id="SSF54211">
    <property type="entry name" value="Ribosomal protein S5 domain 2-like"/>
    <property type="match status" value="1"/>
</dbReference>
<dbReference type="InterPro" id="IPR004815">
    <property type="entry name" value="Lon_bac/euk-typ"/>
</dbReference>
<dbReference type="InterPro" id="IPR020568">
    <property type="entry name" value="Ribosomal_Su5_D2-typ_SF"/>
</dbReference>
<dbReference type="Gene3D" id="1.20.5.5270">
    <property type="match status" value="1"/>
</dbReference>
<evidence type="ECO:0000256" key="3">
    <source>
        <dbReference type="ARBA" id="ARBA00022670"/>
    </source>
</evidence>
<dbReference type="InterPro" id="IPR027065">
    <property type="entry name" value="Lon_Prtase"/>
</dbReference>
<comment type="subcellular location">
    <subcellularLocation>
        <location evidence="1 9 10">Cytoplasm</location>
    </subcellularLocation>
</comment>
<feature type="domain" description="Lon proteolytic" evidence="15">
    <location>
        <begin position="598"/>
        <end position="779"/>
    </location>
</feature>
<keyword evidence="3 9" id="KW-0645">Protease</keyword>
<dbReference type="AlphaFoldDB" id="A0A930B998"/>
<dbReference type="InterPro" id="IPR008269">
    <property type="entry name" value="Lon_proteolytic"/>
</dbReference>
<keyword evidence="8 9" id="KW-0346">Stress response</keyword>
<name>A0A930B998_9FIRM</name>
<dbReference type="SUPFAM" id="SSF88697">
    <property type="entry name" value="PUA domain-like"/>
    <property type="match status" value="1"/>
</dbReference>
<dbReference type="EC" id="3.4.21.53" evidence="9 10"/>
<dbReference type="GO" id="GO:0006515">
    <property type="term" value="P:protein quality control for misfolded or incompletely synthesized proteins"/>
    <property type="evidence" value="ECO:0007669"/>
    <property type="project" value="UniProtKB-UniRule"/>
</dbReference>
<feature type="active site" evidence="9 11">
    <location>
        <position position="685"/>
    </location>
</feature>
<dbReference type="Proteomes" id="UP000757890">
    <property type="component" value="Unassembled WGS sequence"/>
</dbReference>
<dbReference type="InterPro" id="IPR027543">
    <property type="entry name" value="Lon_bac"/>
</dbReference>
<dbReference type="InterPro" id="IPR008268">
    <property type="entry name" value="Peptidase_S16_AS"/>
</dbReference>
<reference evidence="17" key="1">
    <citation type="submission" date="2020-04" db="EMBL/GenBank/DDBJ databases">
        <title>Deep metagenomics examines the oral microbiome during advanced dental caries in children, revealing novel taxa and co-occurrences with host molecules.</title>
        <authorList>
            <person name="Baker J.L."/>
            <person name="Morton J.T."/>
            <person name="Dinis M."/>
            <person name="Alvarez R."/>
            <person name="Tran N.C."/>
            <person name="Knight R."/>
            <person name="Edlund A."/>
        </authorList>
    </citation>
    <scope>NUCLEOTIDE SEQUENCE</scope>
    <source>
        <strain evidence="17">JCVI_32_bin.14</strain>
    </source>
</reference>
<organism evidence="17 18">
    <name type="scientific">Dialister invisus</name>
    <dbReference type="NCBI Taxonomy" id="218538"/>
    <lineage>
        <taxon>Bacteria</taxon>
        <taxon>Bacillati</taxon>
        <taxon>Bacillota</taxon>
        <taxon>Negativicutes</taxon>
        <taxon>Veillonellales</taxon>
        <taxon>Veillonellaceae</taxon>
        <taxon>Dialister</taxon>
    </lineage>
</organism>
<dbReference type="NCBIfam" id="TIGR00763">
    <property type="entry name" value="lon"/>
    <property type="match status" value="1"/>
</dbReference>
<comment type="similarity">
    <text evidence="9 10 13 14">Belongs to the peptidase S16 family.</text>
</comment>
<keyword evidence="6 9" id="KW-0720">Serine protease</keyword>
<dbReference type="SMART" id="SM00382">
    <property type="entry name" value="AAA"/>
    <property type="match status" value="1"/>
</dbReference>
<feature type="domain" description="Lon N-terminal" evidence="16">
    <location>
        <begin position="15"/>
        <end position="210"/>
    </location>
</feature>
<dbReference type="PROSITE" id="PS51786">
    <property type="entry name" value="LON_PROTEOLYTIC"/>
    <property type="match status" value="1"/>
</dbReference>
<evidence type="ECO:0000256" key="5">
    <source>
        <dbReference type="ARBA" id="ARBA00022801"/>
    </source>
</evidence>
<evidence type="ECO:0000256" key="1">
    <source>
        <dbReference type="ARBA" id="ARBA00004496"/>
    </source>
</evidence>
<keyword evidence="7 9" id="KW-0067">ATP-binding</keyword>
<dbReference type="Pfam" id="PF02190">
    <property type="entry name" value="LON_substr_bdg"/>
    <property type="match status" value="1"/>
</dbReference>
<evidence type="ECO:0000259" key="16">
    <source>
        <dbReference type="PROSITE" id="PS51787"/>
    </source>
</evidence>
<dbReference type="InterPro" id="IPR027417">
    <property type="entry name" value="P-loop_NTPase"/>
</dbReference>
<evidence type="ECO:0000313" key="17">
    <source>
        <dbReference type="EMBL" id="MBF1129982.1"/>
    </source>
</evidence>
<evidence type="ECO:0000256" key="8">
    <source>
        <dbReference type="ARBA" id="ARBA00023016"/>
    </source>
</evidence>
<evidence type="ECO:0000256" key="12">
    <source>
        <dbReference type="PIRSR" id="PIRSR001174-2"/>
    </source>
</evidence>
<dbReference type="PIRSF" id="PIRSF001174">
    <property type="entry name" value="Lon_proteas"/>
    <property type="match status" value="1"/>
</dbReference>
<dbReference type="FunFam" id="1.20.5.5270:FF:000002">
    <property type="entry name" value="Lon protease homolog"/>
    <property type="match status" value="1"/>
</dbReference>
<dbReference type="HAMAP" id="MF_01973">
    <property type="entry name" value="lon_bact"/>
    <property type="match status" value="1"/>
</dbReference>
<dbReference type="GO" id="GO:0004252">
    <property type="term" value="F:serine-type endopeptidase activity"/>
    <property type="evidence" value="ECO:0007669"/>
    <property type="project" value="UniProtKB-UniRule"/>
</dbReference>
<keyword evidence="2 9" id="KW-0963">Cytoplasm</keyword>
<comment type="subunit">
    <text evidence="9 10">Homohexamer. Organized in a ring with a central cavity.</text>
</comment>
<feature type="active site" evidence="9 11">
    <location>
        <position position="728"/>
    </location>
</feature>
<dbReference type="Pfam" id="PF05362">
    <property type="entry name" value="Lon_C"/>
    <property type="match status" value="1"/>
</dbReference>